<sequence>MHACSFDVCRNNRMELAQRVASGFEVYAEWRNV</sequence>
<keyword evidence="2" id="KW-1185">Reference proteome</keyword>
<accession>A0ABY1C5S2</accession>
<gene>
    <name evidence="1" type="ORF">SAMN02745906_1313</name>
</gene>
<evidence type="ECO:0000313" key="2">
    <source>
        <dbReference type="Proteomes" id="UP000198970"/>
    </source>
</evidence>
<proteinExistence type="predicted"/>
<protein>
    <submittedName>
        <fullName evidence="1">Uncharacterized protein</fullName>
    </submittedName>
</protein>
<dbReference type="EMBL" id="LT630003">
    <property type="protein sequence ID" value="SET71225.1"/>
    <property type="molecule type" value="Genomic_DNA"/>
</dbReference>
<reference evidence="1 2" key="1">
    <citation type="submission" date="2016-10" db="EMBL/GenBank/DDBJ databases">
        <authorList>
            <person name="Varghese N."/>
            <person name="Submissions S."/>
        </authorList>
    </citation>
    <scope>NUCLEOTIDE SEQUENCE [LARGE SCALE GENOMIC DNA]</scope>
    <source>
        <strain evidence="1 2">ATCC 19403</strain>
    </source>
</reference>
<evidence type="ECO:0000313" key="1">
    <source>
        <dbReference type="EMBL" id="SET71225.1"/>
    </source>
</evidence>
<name>A0ABY1C5S2_9FIRM</name>
<dbReference type="Proteomes" id="UP000198970">
    <property type="component" value="Chromosome I"/>
</dbReference>
<organism evidence="1 2">
    <name type="scientific">Lacrimispora sphenoides JCM 1415</name>
    <dbReference type="NCBI Taxonomy" id="1297793"/>
    <lineage>
        <taxon>Bacteria</taxon>
        <taxon>Bacillati</taxon>
        <taxon>Bacillota</taxon>
        <taxon>Clostridia</taxon>
        <taxon>Lachnospirales</taxon>
        <taxon>Lachnospiraceae</taxon>
        <taxon>Lacrimispora</taxon>
    </lineage>
</organism>